<keyword evidence="2 5" id="KW-0067">ATP-binding</keyword>
<dbReference type="Pfam" id="PF16326">
    <property type="entry name" value="ABC_tran_CTD"/>
    <property type="match status" value="1"/>
</dbReference>
<gene>
    <name evidence="5" type="primary">uup_9</name>
    <name evidence="5" type="ORF">SDC9_169068</name>
</gene>
<dbReference type="SUPFAM" id="SSF52540">
    <property type="entry name" value="P-loop containing nucleoside triphosphate hydrolases"/>
    <property type="match status" value="1"/>
</dbReference>
<dbReference type="Gene3D" id="1.10.287.380">
    <property type="entry name" value="Valyl-tRNA synthetase, C-terminal domain"/>
    <property type="match status" value="1"/>
</dbReference>
<sequence>MKSPNFLILDEPTNDLDIVSLNVLEEYLLAFPGSLIIVSHDRYFLDKLADHIFVFEGDGLIKDYVGKYSEYREMVKELEAAKERELIKTKEPAIIKNNDEKKTAGKLSWKEQRELEEIDEKLDALEKEKSSLEAALSSGSLSPEELTKYSLRIGEVISNIDRLSDRWLELTP</sequence>
<dbReference type="InterPro" id="IPR027417">
    <property type="entry name" value="P-loop_NTPase"/>
</dbReference>
<protein>
    <submittedName>
        <fullName evidence="5">ABC transporter ATP-binding protein uup</fullName>
    </submittedName>
</protein>
<evidence type="ECO:0000259" key="4">
    <source>
        <dbReference type="Pfam" id="PF16326"/>
    </source>
</evidence>
<feature type="domain" description="ABC transporter Uup C-terminal" evidence="4">
    <location>
        <begin position="106"/>
        <end position="170"/>
    </location>
</feature>
<dbReference type="InterPro" id="IPR051309">
    <property type="entry name" value="ABCF_ATPase"/>
</dbReference>
<dbReference type="PANTHER" id="PTHR42855">
    <property type="entry name" value="ABC TRANSPORTER ATP-BINDING SUBUNIT"/>
    <property type="match status" value="1"/>
</dbReference>
<dbReference type="AlphaFoldDB" id="A0A645G4A5"/>
<proteinExistence type="predicted"/>
<accession>A0A645G4A5</accession>
<dbReference type="GO" id="GO:0005524">
    <property type="term" value="F:ATP binding"/>
    <property type="evidence" value="ECO:0007669"/>
    <property type="project" value="UniProtKB-KW"/>
</dbReference>
<dbReference type="InterPro" id="IPR032524">
    <property type="entry name" value="ABC_tran_C"/>
</dbReference>
<dbReference type="PANTHER" id="PTHR42855:SF1">
    <property type="entry name" value="ABC TRANSPORTER DOMAIN-CONTAINING PROTEIN"/>
    <property type="match status" value="1"/>
</dbReference>
<evidence type="ECO:0000313" key="5">
    <source>
        <dbReference type="EMBL" id="MPN21688.1"/>
    </source>
</evidence>
<evidence type="ECO:0000256" key="2">
    <source>
        <dbReference type="ARBA" id="ARBA00022840"/>
    </source>
</evidence>
<reference evidence="5" key="1">
    <citation type="submission" date="2019-08" db="EMBL/GenBank/DDBJ databases">
        <authorList>
            <person name="Kucharzyk K."/>
            <person name="Murdoch R.W."/>
            <person name="Higgins S."/>
            <person name="Loffler F."/>
        </authorList>
    </citation>
    <scope>NUCLEOTIDE SEQUENCE</scope>
</reference>
<evidence type="ECO:0000256" key="3">
    <source>
        <dbReference type="SAM" id="Coils"/>
    </source>
</evidence>
<name>A0A645G4A5_9ZZZZ</name>
<dbReference type="InterPro" id="IPR037118">
    <property type="entry name" value="Val-tRNA_synth_C_sf"/>
</dbReference>
<dbReference type="GO" id="GO:0003677">
    <property type="term" value="F:DNA binding"/>
    <property type="evidence" value="ECO:0007669"/>
    <property type="project" value="InterPro"/>
</dbReference>
<dbReference type="Gene3D" id="3.40.50.300">
    <property type="entry name" value="P-loop containing nucleotide triphosphate hydrolases"/>
    <property type="match status" value="1"/>
</dbReference>
<keyword evidence="3" id="KW-0175">Coiled coil</keyword>
<evidence type="ECO:0000256" key="1">
    <source>
        <dbReference type="ARBA" id="ARBA00022741"/>
    </source>
</evidence>
<dbReference type="EMBL" id="VSSQ01069717">
    <property type="protein sequence ID" value="MPN21688.1"/>
    <property type="molecule type" value="Genomic_DNA"/>
</dbReference>
<keyword evidence="1" id="KW-0547">Nucleotide-binding</keyword>
<feature type="coiled-coil region" evidence="3">
    <location>
        <begin position="61"/>
        <end position="135"/>
    </location>
</feature>
<organism evidence="5">
    <name type="scientific">bioreactor metagenome</name>
    <dbReference type="NCBI Taxonomy" id="1076179"/>
    <lineage>
        <taxon>unclassified sequences</taxon>
        <taxon>metagenomes</taxon>
        <taxon>ecological metagenomes</taxon>
    </lineage>
</organism>
<comment type="caution">
    <text evidence="5">The sequence shown here is derived from an EMBL/GenBank/DDBJ whole genome shotgun (WGS) entry which is preliminary data.</text>
</comment>